<dbReference type="Proteomes" id="UP000175968">
    <property type="component" value="Chromosome"/>
</dbReference>
<dbReference type="RefSeq" id="WP_035640665.1">
    <property type="nucleotide sequence ID" value="NZ_CP017479.1"/>
</dbReference>
<reference evidence="1 2" key="1">
    <citation type="submission" date="2016-10" db="EMBL/GenBank/DDBJ databases">
        <title>Flavobacterium gilvum sp. nov., isolated from stream water.</title>
        <authorList>
            <person name="Shin S.-K."/>
            <person name="Cho Y.-J."/>
            <person name="Yi H."/>
        </authorList>
    </citation>
    <scope>NUCLEOTIDE SEQUENCE [LARGE SCALE GENOMIC DNA]</scope>
    <source>
        <strain evidence="1 2">EM1308</strain>
    </source>
</reference>
<accession>A0AAC9I793</accession>
<evidence type="ECO:0008006" key="3">
    <source>
        <dbReference type="Google" id="ProtNLM"/>
    </source>
</evidence>
<dbReference type="KEGG" id="fgl:EM308_14455"/>
<evidence type="ECO:0000313" key="1">
    <source>
        <dbReference type="EMBL" id="AOW10596.1"/>
    </source>
</evidence>
<dbReference type="EMBL" id="CP017479">
    <property type="protein sequence ID" value="AOW10596.1"/>
    <property type="molecule type" value="Genomic_DNA"/>
</dbReference>
<keyword evidence="2" id="KW-1185">Reference proteome</keyword>
<sequence length="138" mass="15839">MNKSAIETYYHDGDGYNPFFITNHWQVAQLNYLPELGMQAINKLEMHAATDEIFILIKGTAILILECKEEDELSFELTKMKVGVTYNIPLKVWHAIALDTDAEIIIVEKSNTHLEDVTYKNLSLAEQEKLNKAIRELL</sequence>
<proteinExistence type="predicted"/>
<dbReference type="Gene3D" id="2.60.120.10">
    <property type="entry name" value="Jelly Rolls"/>
    <property type="match status" value="1"/>
</dbReference>
<gene>
    <name evidence="1" type="ORF">EM308_14455</name>
</gene>
<dbReference type="InterPro" id="IPR011051">
    <property type="entry name" value="RmlC_Cupin_sf"/>
</dbReference>
<dbReference type="AlphaFoldDB" id="A0AAC9I793"/>
<name>A0AAC9I793_9FLAO</name>
<dbReference type="CDD" id="cd02208">
    <property type="entry name" value="cupin_RmlC-like"/>
    <property type="match status" value="1"/>
</dbReference>
<protein>
    <recommendedName>
        <fullName evidence="3">Cupin</fullName>
    </recommendedName>
</protein>
<dbReference type="SUPFAM" id="SSF51182">
    <property type="entry name" value="RmlC-like cupins"/>
    <property type="match status" value="1"/>
</dbReference>
<evidence type="ECO:0000313" key="2">
    <source>
        <dbReference type="Proteomes" id="UP000175968"/>
    </source>
</evidence>
<dbReference type="InterPro" id="IPR014710">
    <property type="entry name" value="RmlC-like_jellyroll"/>
</dbReference>
<organism evidence="1 2">
    <name type="scientific">Flavobacterium gilvum</name>
    <dbReference type="NCBI Taxonomy" id="1492737"/>
    <lineage>
        <taxon>Bacteria</taxon>
        <taxon>Pseudomonadati</taxon>
        <taxon>Bacteroidota</taxon>
        <taxon>Flavobacteriia</taxon>
        <taxon>Flavobacteriales</taxon>
        <taxon>Flavobacteriaceae</taxon>
        <taxon>Flavobacterium</taxon>
    </lineage>
</organism>